<dbReference type="GO" id="GO:0005737">
    <property type="term" value="C:cytoplasm"/>
    <property type="evidence" value="ECO:0007669"/>
    <property type="project" value="TreeGrafter"/>
</dbReference>
<keyword evidence="2" id="KW-0812">Transmembrane</keyword>
<name>A0A6U3TVQ4_9STRA</name>
<proteinExistence type="predicted"/>
<evidence type="ECO:0000256" key="2">
    <source>
        <dbReference type="SAM" id="Phobius"/>
    </source>
</evidence>
<dbReference type="GO" id="GO:0016491">
    <property type="term" value="F:oxidoreductase activity"/>
    <property type="evidence" value="ECO:0007669"/>
    <property type="project" value="UniProtKB-KW"/>
</dbReference>
<dbReference type="GO" id="GO:0006740">
    <property type="term" value="P:NADPH regeneration"/>
    <property type="evidence" value="ECO:0007669"/>
    <property type="project" value="TreeGrafter"/>
</dbReference>
<dbReference type="EMBL" id="HBGZ01006854">
    <property type="protein sequence ID" value="CAD9585082.1"/>
    <property type="molecule type" value="Transcribed_RNA"/>
</dbReference>
<dbReference type="InterPro" id="IPR036291">
    <property type="entry name" value="NAD(P)-bd_dom_sf"/>
</dbReference>
<evidence type="ECO:0008006" key="5">
    <source>
        <dbReference type="Google" id="ProtNLM"/>
    </source>
</evidence>
<dbReference type="PANTHER" id="PTHR42840:SF3">
    <property type="entry name" value="BINDING ROSSMANN FOLD OXIDOREDUCTASE, PUTATIVE (AFU_ORTHOLOGUE AFUA_2G10240)-RELATED"/>
    <property type="match status" value="1"/>
</dbReference>
<reference evidence="4" key="1">
    <citation type="submission" date="2021-01" db="EMBL/GenBank/DDBJ databases">
        <authorList>
            <person name="Corre E."/>
            <person name="Pelletier E."/>
            <person name="Niang G."/>
            <person name="Scheremetjew M."/>
            <person name="Finn R."/>
            <person name="Kale V."/>
            <person name="Holt S."/>
            <person name="Cochrane G."/>
            <person name="Meng A."/>
            <person name="Brown T."/>
            <person name="Cohen L."/>
        </authorList>
    </citation>
    <scope>NUCLEOTIDE SEQUENCE</scope>
    <source>
        <strain evidence="4">SM1012Den-03</strain>
    </source>
</reference>
<protein>
    <recommendedName>
        <fullName evidence="5">Gfo/Idh/MocA-like oxidoreductase N-terminal domain-containing protein</fullName>
    </recommendedName>
</protein>
<dbReference type="AlphaFoldDB" id="A0A6U3TVQ4"/>
<accession>A0A6U3TVQ4</accession>
<feature type="transmembrane region" description="Helical" evidence="2">
    <location>
        <begin position="20"/>
        <end position="41"/>
    </location>
</feature>
<keyword evidence="1" id="KW-0560">Oxidoreductase</keyword>
<feature type="transmembrane region" description="Helical" evidence="2">
    <location>
        <begin position="77"/>
        <end position="97"/>
    </location>
</feature>
<feature type="transmembrane region" description="Helical" evidence="2">
    <location>
        <begin position="190"/>
        <end position="212"/>
    </location>
</feature>
<dbReference type="EMBL" id="HBGZ01006853">
    <property type="protein sequence ID" value="CAD9585080.1"/>
    <property type="molecule type" value="Transcribed_RNA"/>
</dbReference>
<evidence type="ECO:0000313" key="3">
    <source>
        <dbReference type="EMBL" id="CAD9585080.1"/>
    </source>
</evidence>
<dbReference type="Gene3D" id="3.40.50.720">
    <property type="entry name" value="NAD(P)-binding Rossmann-like Domain"/>
    <property type="match status" value="1"/>
</dbReference>
<feature type="transmembrane region" description="Helical" evidence="2">
    <location>
        <begin position="134"/>
        <end position="152"/>
    </location>
</feature>
<organism evidence="4">
    <name type="scientific">Skeletonema marinoi</name>
    <dbReference type="NCBI Taxonomy" id="267567"/>
    <lineage>
        <taxon>Eukaryota</taxon>
        <taxon>Sar</taxon>
        <taxon>Stramenopiles</taxon>
        <taxon>Ochrophyta</taxon>
        <taxon>Bacillariophyta</taxon>
        <taxon>Coscinodiscophyceae</taxon>
        <taxon>Thalassiosirophycidae</taxon>
        <taxon>Thalassiosirales</taxon>
        <taxon>Skeletonemataceae</taxon>
        <taxon>Skeletonema</taxon>
        <taxon>Skeletonema marinoi-dohrnii complex</taxon>
    </lineage>
</organism>
<sequence length="596" mass="67448">MTPRIRRRSTQPHLSLWRNLYTATIIPVLLLCQNIAFAKLFESKKRKLARLHAELAKLEEERLEHLVVLFGYEFDKLGFYTATSIFLVLFVASIVQLSRSRRKWKRLAVFGGVDSTMSQSTEYRKGWMSSKRNISLLIATAIFSYYVIFNLGRATKYNVDYNKPRKRGSSVDTQRFVIVLGTYELDETTFYSLLVTSIVVLVALGYNIGIVCRKLQEKRSQNQQTTKVNAFPKEDDVVDVIVVDCGLPKKDIGWFHLMQFLDMSNINVRAVVEPFYLDKAKCPQPPQSFLDLVSVLQDLDVKCVKSLGQLDPCQRQTLCVLAGRTDKNPQYFRECIGLGATHIYLEPPGAVSVGELKTMSNVANVRGVQVYMGYHKTCSPYIEKAVTLSQSIPKSHVFFCHNENYFKQDLHRALIRHPEGMVRSMASQELAVLVTQFGVTTDSVKAFKVNTNKLFSEKQTFCSKANGIEVSDFSRVAFKIVTTNGRSVSVMADRCGGVVSFAVVKSIAGKEIKKFLSPDGDSASRIEHELRRDTEMMHQFTIEGEDYMELKRRVVDSILGKEGDSKSSRSVISIQDGIEVLRLSNYCAQEIESVLQ</sequence>
<dbReference type="SUPFAM" id="SSF51735">
    <property type="entry name" value="NAD(P)-binding Rossmann-fold domains"/>
    <property type="match status" value="1"/>
</dbReference>
<evidence type="ECO:0000256" key="1">
    <source>
        <dbReference type="ARBA" id="ARBA00023002"/>
    </source>
</evidence>
<evidence type="ECO:0000313" key="4">
    <source>
        <dbReference type="EMBL" id="CAD9585082.1"/>
    </source>
</evidence>
<dbReference type="PANTHER" id="PTHR42840">
    <property type="entry name" value="NAD(P)-BINDING ROSSMANN-FOLD SUPERFAMILY PROTEIN-RELATED"/>
    <property type="match status" value="1"/>
</dbReference>
<keyword evidence="2" id="KW-1133">Transmembrane helix</keyword>
<keyword evidence="2" id="KW-0472">Membrane</keyword>
<gene>
    <name evidence="3" type="ORF">SMAR0320_LOCUS4830</name>
    <name evidence="4" type="ORF">SMAR0320_LOCUS4831</name>
</gene>